<protein>
    <submittedName>
        <fullName evidence="2">Uncharacterized protein</fullName>
    </submittedName>
</protein>
<organism evidence="2">
    <name type="scientific">Tunturiibacter empetritectus</name>
    <dbReference type="NCBI Taxonomy" id="3069691"/>
    <lineage>
        <taxon>Bacteria</taxon>
        <taxon>Pseudomonadati</taxon>
        <taxon>Acidobacteriota</taxon>
        <taxon>Terriglobia</taxon>
        <taxon>Terriglobales</taxon>
        <taxon>Acidobacteriaceae</taxon>
        <taxon>Tunturiibacter</taxon>
    </lineage>
</organism>
<keyword evidence="1" id="KW-0732">Signal</keyword>
<feature type="signal peptide" evidence="1">
    <location>
        <begin position="1"/>
        <end position="20"/>
    </location>
</feature>
<dbReference type="EMBL" id="CP132932">
    <property type="protein sequence ID" value="XCB27585.1"/>
    <property type="molecule type" value="Genomic_DNA"/>
</dbReference>
<dbReference type="KEGG" id="temp:RBB75_04520"/>
<sequence length="113" mass="11777">MKRFLGAFALVLALVTGSYAATQHSASVTLYETVYVGSNALPAGDYTLHWPDGSGVVDLSITGNRQKVSIPITVTPSAIVTNGAILTVSGDKTLVQGFSTKFGNLMIKDAATK</sequence>
<reference evidence="2" key="2">
    <citation type="journal article" date="2024" name="Environ. Microbiol.">
        <title>Genome analysis and description of Tunturibacter gen. nov. expands the diversity of Terriglobia in tundra soils.</title>
        <authorList>
            <person name="Messyasz A."/>
            <person name="Mannisto M.K."/>
            <person name="Kerkhof L.J."/>
            <person name="Haggblom M.M."/>
        </authorList>
    </citation>
    <scope>NUCLEOTIDE SEQUENCE</scope>
    <source>
        <strain evidence="2">M8UP23</strain>
    </source>
</reference>
<evidence type="ECO:0000256" key="1">
    <source>
        <dbReference type="SAM" id="SignalP"/>
    </source>
</evidence>
<name>A0AAU7ZFP1_9BACT</name>
<evidence type="ECO:0000313" key="2">
    <source>
        <dbReference type="EMBL" id="XCB27585.1"/>
    </source>
</evidence>
<proteinExistence type="predicted"/>
<gene>
    <name evidence="2" type="ORF">RBB75_04520</name>
</gene>
<dbReference type="AlphaFoldDB" id="A0AAU7ZFP1"/>
<accession>A0AAU7ZFP1</accession>
<dbReference type="RefSeq" id="WP_353069704.1">
    <property type="nucleotide sequence ID" value="NZ_CP132932.1"/>
</dbReference>
<feature type="chain" id="PRO_5043437073" evidence="1">
    <location>
        <begin position="21"/>
        <end position="113"/>
    </location>
</feature>
<reference evidence="2" key="1">
    <citation type="submission" date="2023-08" db="EMBL/GenBank/DDBJ databases">
        <authorList>
            <person name="Messyasz A."/>
            <person name="Mannisto M.K."/>
            <person name="Kerkhof L.J."/>
            <person name="Haggblom M."/>
        </authorList>
    </citation>
    <scope>NUCLEOTIDE SEQUENCE</scope>
    <source>
        <strain evidence="2">M8UP23</strain>
    </source>
</reference>